<sequence length="255" mass="28580">MKAKQQYSRLLAIILILLPWITGIACNHPQRPANLNTHLTYTQYQGAPGQRKSITLPDSSEVILNGATTLYIPSNFTVHHREVVLDGDAFFVIHTYPDTPFRVVTDVLTTTVRNAVFKVKVEQKGASVQLLSGEAKVQKAYVSHMDNQPEWVHGGEMVMGNSSIDLIEPETCDTTALLMWRSGKLTFEKEALPAALRVLADWYNTDINWEGNIPLSKTITGTWDNESLPQILDKLGPEQGFTYQIKKNTVNILMK</sequence>
<feature type="domain" description="Protein FecR C-terminal" evidence="2">
    <location>
        <begin position="184"/>
        <end position="252"/>
    </location>
</feature>
<dbReference type="Pfam" id="PF16344">
    <property type="entry name" value="FecR_C"/>
    <property type="match status" value="1"/>
</dbReference>
<organism evidence="3 4">
    <name type="scientific">Chitinophaga costaii</name>
    <dbReference type="NCBI Taxonomy" id="1335309"/>
    <lineage>
        <taxon>Bacteria</taxon>
        <taxon>Pseudomonadati</taxon>
        <taxon>Bacteroidota</taxon>
        <taxon>Chitinophagia</taxon>
        <taxon>Chitinophagales</taxon>
        <taxon>Chitinophagaceae</taxon>
        <taxon>Chitinophaga</taxon>
    </lineage>
</organism>
<dbReference type="PROSITE" id="PS51257">
    <property type="entry name" value="PROKAR_LIPOPROTEIN"/>
    <property type="match status" value="1"/>
</dbReference>
<dbReference type="PANTHER" id="PTHR30273">
    <property type="entry name" value="PERIPLASMIC SIGNAL SENSOR AND SIGMA FACTOR ACTIVATOR FECR-RELATED"/>
    <property type="match status" value="1"/>
</dbReference>
<evidence type="ECO:0000259" key="2">
    <source>
        <dbReference type="Pfam" id="PF16344"/>
    </source>
</evidence>
<dbReference type="PANTHER" id="PTHR30273:SF2">
    <property type="entry name" value="PROTEIN FECR"/>
    <property type="match status" value="1"/>
</dbReference>
<accession>A0A1C4FSE7</accession>
<feature type="domain" description="FecR protein" evidence="1">
    <location>
        <begin position="46"/>
        <end position="135"/>
    </location>
</feature>
<dbReference type="Pfam" id="PF04773">
    <property type="entry name" value="FecR"/>
    <property type="match status" value="1"/>
</dbReference>
<dbReference type="Gene3D" id="2.60.120.1440">
    <property type="match status" value="1"/>
</dbReference>
<dbReference type="STRING" id="1335309.GA0116948_11697"/>
<dbReference type="AlphaFoldDB" id="A0A1C4FSE7"/>
<gene>
    <name evidence="3" type="ORF">GA0116948_11697</name>
</gene>
<dbReference type="InterPro" id="IPR032508">
    <property type="entry name" value="FecR_C"/>
</dbReference>
<evidence type="ECO:0000259" key="1">
    <source>
        <dbReference type="Pfam" id="PF04773"/>
    </source>
</evidence>
<dbReference type="Proteomes" id="UP000242818">
    <property type="component" value="Unassembled WGS sequence"/>
</dbReference>
<dbReference type="EMBL" id="FMAR01000016">
    <property type="protein sequence ID" value="SCC58806.1"/>
    <property type="molecule type" value="Genomic_DNA"/>
</dbReference>
<dbReference type="GO" id="GO:0016989">
    <property type="term" value="F:sigma factor antagonist activity"/>
    <property type="evidence" value="ECO:0007669"/>
    <property type="project" value="TreeGrafter"/>
</dbReference>
<dbReference type="InterPro" id="IPR006860">
    <property type="entry name" value="FecR"/>
</dbReference>
<keyword evidence="4" id="KW-1185">Reference proteome</keyword>
<dbReference type="InterPro" id="IPR012373">
    <property type="entry name" value="Ferrdict_sens_TM"/>
</dbReference>
<name>A0A1C4FSE7_9BACT</name>
<dbReference type="Gene3D" id="3.55.50.30">
    <property type="match status" value="1"/>
</dbReference>
<evidence type="ECO:0000313" key="3">
    <source>
        <dbReference type="EMBL" id="SCC58806.1"/>
    </source>
</evidence>
<evidence type="ECO:0000313" key="4">
    <source>
        <dbReference type="Proteomes" id="UP000242818"/>
    </source>
</evidence>
<dbReference type="RefSeq" id="WP_165798527.1">
    <property type="nucleotide sequence ID" value="NZ_FMAR01000016.1"/>
</dbReference>
<protein>
    <submittedName>
        <fullName evidence="3">FecR family protein</fullName>
    </submittedName>
</protein>
<proteinExistence type="predicted"/>
<reference evidence="3 4" key="1">
    <citation type="submission" date="2016-08" db="EMBL/GenBank/DDBJ databases">
        <authorList>
            <person name="Seilhamer J.J."/>
        </authorList>
    </citation>
    <scope>NUCLEOTIDE SEQUENCE [LARGE SCALE GENOMIC DNA]</scope>
    <source>
        <strain evidence="3 4">A37T2</strain>
    </source>
</reference>